<evidence type="ECO:0000313" key="5">
    <source>
        <dbReference type="Proteomes" id="UP000320496"/>
    </source>
</evidence>
<dbReference type="AlphaFoldDB" id="A0A517Z965"/>
<feature type="region of interest" description="Disordered" evidence="2">
    <location>
        <begin position="1"/>
        <end position="25"/>
    </location>
</feature>
<evidence type="ECO:0000256" key="2">
    <source>
        <dbReference type="SAM" id="MobiDB-lite"/>
    </source>
</evidence>
<evidence type="ECO:0000259" key="3">
    <source>
        <dbReference type="Pfam" id="PF00437"/>
    </source>
</evidence>
<evidence type="ECO:0000256" key="1">
    <source>
        <dbReference type="ARBA" id="ARBA00006611"/>
    </source>
</evidence>
<dbReference type="PANTHER" id="PTHR30486:SF15">
    <property type="entry name" value="TYPE II_IV SECRETION SYSTEM ATPASE"/>
    <property type="match status" value="1"/>
</dbReference>
<evidence type="ECO:0000313" key="4">
    <source>
        <dbReference type="EMBL" id="QDU39006.1"/>
    </source>
</evidence>
<accession>A0A517Z965</accession>
<dbReference type="InterPro" id="IPR027417">
    <property type="entry name" value="P-loop_NTPase"/>
</dbReference>
<dbReference type="Proteomes" id="UP000320496">
    <property type="component" value="Chromosome"/>
</dbReference>
<dbReference type="OrthoDB" id="9810761at2"/>
<dbReference type="EMBL" id="CP036275">
    <property type="protein sequence ID" value="QDU39006.1"/>
    <property type="molecule type" value="Genomic_DNA"/>
</dbReference>
<feature type="domain" description="Bacterial type II secretion system protein E" evidence="3">
    <location>
        <begin position="118"/>
        <end position="404"/>
    </location>
</feature>
<comment type="similarity">
    <text evidence="1">Belongs to the GSP E family.</text>
</comment>
<dbReference type="Gene3D" id="3.40.50.300">
    <property type="entry name" value="P-loop containing nucleotide triphosphate hydrolases"/>
    <property type="match status" value="1"/>
</dbReference>
<feature type="compositionally biased region" description="Basic and acidic residues" evidence="2">
    <location>
        <begin position="1"/>
        <end position="11"/>
    </location>
</feature>
<reference evidence="4 5" key="1">
    <citation type="submission" date="2019-02" db="EMBL/GenBank/DDBJ databases">
        <title>Deep-cultivation of Planctomycetes and their phenomic and genomic characterization uncovers novel biology.</title>
        <authorList>
            <person name="Wiegand S."/>
            <person name="Jogler M."/>
            <person name="Boedeker C."/>
            <person name="Pinto D."/>
            <person name="Vollmers J."/>
            <person name="Rivas-Marin E."/>
            <person name="Kohn T."/>
            <person name="Peeters S.H."/>
            <person name="Heuer A."/>
            <person name="Rast P."/>
            <person name="Oberbeckmann S."/>
            <person name="Bunk B."/>
            <person name="Jeske O."/>
            <person name="Meyerdierks A."/>
            <person name="Storesund J.E."/>
            <person name="Kallscheuer N."/>
            <person name="Luecker S."/>
            <person name="Lage O.M."/>
            <person name="Pohl T."/>
            <person name="Merkel B.J."/>
            <person name="Hornburger P."/>
            <person name="Mueller R.-W."/>
            <person name="Bruemmer F."/>
            <person name="Labrenz M."/>
            <person name="Spormann A.M."/>
            <person name="Op den Camp H."/>
            <person name="Overmann J."/>
            <person name="Amann R."/>
            <person name="Jetten M.S.M."/>
            <person name="Mascher T."/>
            <person name="Medema M.H."/>
            <person name="Devos D.P."/>
            <person name="Kaster A.-K."/>
            <person name="Ovreas L."/>
            <person name="Rohde M."/>
            <person name="Galperin M.Y."/>
            <person name="Jogler C."/>
        </authorList>
    </citation>
    <scope>NUCLEOTIDE SEQUENCE [LARGE SCALE GENOMIC DNA]</scope>
    <source>
        <strain evidence="4 5">Mal4</strain>
    </source>
</reference>
<dbReference type="KEGG" id="mri:Mal4_33390"/>
<organism evidence="4 5">
    <name type="scientific">Maioricimonas rarisocia</name>
    <dbReference type="NCBI Taxonomy" id="2528026"/>
    <lineage>
        <taxon>Bacteria</taxon>
        <taxon>Pseudomonadati</taxon>
        <taxon>Planctomycetota</taxon>
        <taxon>Planctomycetia</taxon>
        <taxon>Planctomycetales</taxon>
        <taxon>Planctomycetaceae</taxon>
        <taxon>Maioricimonas</taxon>
    </lineage>
</organism>
<proteinExistence type="inferred from homology"/>
<dbReference type="GO" id="GO:0016887">
    <property type="term" value="F:ATP hydrolysis activity"/>
    <property type="evidence" value="ECO:0007669"/>
    <property type="project" value="InterPro"/>
</dbReference>
<dbReference type="RefSeq" id="WP_145370234.1">
    <property type="nucleotide sequence ID" value="NZ_CP036275.1"/>
</dbReference>
<dbReference type="Pfam" id="PF00437">
    <property type="entry name" value="T2SSE"/>
    <property type="match status" value="1"/>
</dbReference>
<gene>
    <name evidence="4" type="ORF">Mal4_33390</name>
</gene>
<dbReference type="CDD" id="cd01130">
    <property type="entry name" value="VirB11-like_ATPase"/>
    <property type="match status" value="1"/>
</dbReference>
<keyword evidence="5" id="KW-1185">Reference proteome</keyword>
<dbReference type="InterPro" id="IPR001482">
    <property type="entry name" value="T2SS/T4SS_dom"/>
</dbReference>
<name>A0A517Z965_9PLAN</name>
<dbReference type="SUPFAM" id="SSF52540">
    <property type="entry name" value="P-loop containing nucleoside triphosphate hydrolases"/>
    <property type="match status" value="1"/>
</dbReference>
<protein>
    <submittedName>
        <fullName evidence="4">Conjugal transfer protein</fullName>
    </submittedName>
</protein>
<sequence>MTDPQDVRPESKPGATARARLGQVRFTLPVERVHQPHQQQPAETDAPAGRADYLVVKGTLHERLLDEMNAGGLFGNNEDELSEFVETFVHRLLEQEDVPLNDEERQRIVADLKEETLGVGPLAPLMADPAVTDILVNGPSRIYVERFGRLEKTSIRFRDTAHLVRIIQRIAARVGRRIDESSPMVDARLPDGSRVNATLPPVTIDGPTLSIRRFGRRRLNRQELMRLGMFSPDMMQFLELIVRARRNVIVAGGTGAGKSTFLGAMCEVIPDSERIITIEDAAELILDQQHVIRKESRPLNIEGQGRITVRDLVINSLRMRPGRIIVGEVRGAEALDMLQAMNTGHDGSLTTVHANSPRDAVARLETMVLMAGMDLPSRAIREQIASAIDMIVFVRRFDDGVCRVDRISELTGLEKQTPLLQVVFVFEQTGRRGRQIEGRFTATGIVPRCVHELRERNWDIPFDLFQRTTER</sequence>
<dbReference type="PANTHER" id="PTHR30486">
    <property type="entry name" value="TWITCHING MOTILITY PROTEIN PILT"/>
    <property type="match status" value="1"/>
</dbReference>
<dbReference type="InterPro" id="IPR050921">
    <property type="entry name" value="T4SS_GSP_E_ATPase"/>
</dbReference>
<dbReference type="Gene3D" id="3.30.450.380">
    <property type="match status" value="1"/>
</dbReference>